<dbReference type="PANTHER" id="PTHR47122:SF8">
    <property type="entry name" value="MYB-LIKE DOMAIN-CONTAINING PROTEIN"/>
    <property type="match status" value="1"/>
</dbReference>
<dbReference type="OrthoDB" id="608866at2759"/>
<evidence type="ECO:0008006" key="3">
    <source>
        <dbReference type="Google" id="ProtNLM"/>
    </source>
</evidence>
<protein>
    <recommendedName>
        <fullName evidence="3">Myb-like domain-containing protein</fullName>
    </recommendedName>
</protein>
<name>A0A087SSM1_AUXPR</name>
<keyword evidence="2" id="KW-1185">Reference proteome</keyword>
<dbReference type="GeneID" id="23614946"/>
<dbReference type="RefSeq" id="XP_011401770.1">
    <property type="nucleotide sequence ID" value="XM_011403468.1"/>
</dbReference>
<dbReference type="STRING" id="3075.A0A087SSM1"/>
<reference evidence="1 2" key="1">
    <citation type="journal article" date="2014" name="BMC Genomics">
        <title>Oil accumulation mechanisms of the oleaginous microalga Chlorella protothecoides revealed through its genome, transcriptomes, and proteomes.</title>
        <authorList>
            <person name="Gao C."/>
            <person name="Wang Y."/>
            <person name="Shen Y."/>
            <person name="Yan D."/>
            <person name="He X."/>
            <person name="Dai J."/>
            <person name="Wu Q."/>
        </authorList>
    </citation>
    <scope>NUCLEOTIDE SEQUENCE [LARGE SCALE GENOMIC DNA]</scope>
    <source>
        <strain evidence="1 2">0710</strain>
    </source>
</reference>
<dbReference type="CDD" id="cd11660">
    <property type="entry name" value="SANT_TRF"/>
    <property type="match status" value="1"/>
</dbReference>
<organism evidence="1 2">
    <name type="scientific">Auxenochlorella protothecoides</name>
    <name type="common">Green microalga</name>
    <name type="synonym">Chlorella protothecoides</name>
    <dbReference type="NCBI Taxonomy" id="3075"/>
    <lineage>
        <taxon>Eukaryota</taxon>
        <taxon>Viridiplantae</taxon>
        <taxon>Chlorophyta</taxon>
        <taxon>core chlorophytes</taxon>
        <taxon>Trebouxiophyceae</taxon>
        <taxon>Chlorellales</taxon>
        <taxon>Chlorellaceae</taxon>
        <taxon>Auxenochlorella</taxon>
    </lineage>
</organism>
<proteinExistence type="predicted"/>
<dbReference type="Proteomes" id="UP000028924">
    <property type="component" value="Unassembled WGS sequence"/>
</dbReference>
<accession>A0A087SSM1</accession>
<dbReference type="PANTHER" id="PTHR47122">
    <property type="entry name" value="MYB-LIKE DNA-BINDING DOMAIN CONTAINING PROTEIN, EXPRESSED"/>
    <property type="match status" value="1"/>
</dbReference>
<dbReference type="SUPFAM" id="SSF46689">
    <property type="entry name" value="Homeodomain-like"/>
    <property type="match status" value="1"/>
</dbReference>
<gene>
    <name evidence="1" type="ORF">F751_3555</name>
</gene>
<evidence type="ECO:0000313" key="2">
    <source>
        <dbReference type="Proteomes" id="UP000028924"/>
    </source>
</evidence>
<dbReference type="Gene3D" id="1.10.246.220">
    <property type="match status" value="1"/>
</dbReference>
<dbReference type="InterPro" id="IPR009057">
    <property type="entry name" value="Homeodomain-like_sf"/>
</dbReference>
<evidence type="ECO:0000313" key="1">
    <source>
        <dbReference type="EMBL" id="KFM28725.1"/>
    </source>
</evidence>
<dbReference type="EMBL" id="KL662180">
    <property type="protein sequence ID" value="KFM28725.1"/>
    <property type="molecule type" value="Genomic_DNA"/>
</dbReference>
<dbReference type="AlphaFoldDB" id="A0A087SSM1"/>
<dbReference type="KEGG" id="apro:F751_3555"/>
<sequence length="199" mass="21223">MDVLCFEPDTSRLASLLDTDEDVLDFWSCLGPPEGPKPYRASTPANVPLHASAPLAIAGGRRALAVTLQNDSAESAATMLGSSYGDREDPGLGRALSSSTWVPQAPSPGQWPETRALVEGVRGVGAGKWAEIKRTASSAVVSLLSTRSAVDLKDKWRNLTRVARLPKAQLKARLAKGSEVPLELILEVKELLDATPRAE</sequence>